<dbReference type="InterPro" id="IPR036250">
    <property type="entry name" value="AcylCo_DH-like_C"/>
</dbReference>
<sequence length="94" mass="10161">VRKQFGLSIGKFEGIQEAMGRIGGLTYTLEAMRTMTAGAIDLGESPSVVTAIAKYHMTEMSREVINDAMDVHAGKGVQLGPKNYLAHQYFGTPV</sequence>
<dbReference type="Gene3D" id="1.20.140.10">
    <property type="entry name" value="Butyryl-CoA Dehydrogenase, subunit A, domain 3"/>
    <property type="match status" value="1"/>
</dbReference>
<dbReference type="AlphaFoldDB" id="A0A939IU60"/>
<gene>
    <name evidence="4" type="ORF">J0A66_23155</name>
</gene>
<evidence type="ECO:0000259" key="3">
    <source>
        <dbReference type="Pfam" id="PF00441"/>
    </source>
</evidence>
<accession>A0A939IU60</accession>
<feature type="non-terminal residue" evidence="4">
    <location>
        <position position="94"/>
    </location>
</feature>
<dbReference type="GO" id="GO:0005737">
    <property type="term" value="C:cytoplasm"/>
    <property type="evidence" value="ECO:0007669"/>
    <property type="project" value="TreeGrafter"/>
</dbReference>
<keyword evidence="2" id="KW-0560">Oxidoreductase</keyword>
<dbReference type="InterPro" id="IPR050741">
    <property type="entry name" value="Acyl-CoA_dehydrogenase"/>
</dbReference>
<dbReference type="GO" id="GO:0033539">
    <property type="term" value="P:fatty acid beta-oxidation using acyl-CoA dehydrogenase"/>
    <property type="evidence" value="ECO:0007669"/>
    <property type="project" value="TreeGrafter"/>
</dbReference>
<dbReference type="PANTHER" id="PTHR48083">
    <property type="entry name" value="MEDIUM-CHAIN SPECIFIC ACYL-COA DEHYDROGENASE, MITOCHONDRIAL-RELATED"/>
    <property type="match status" value="1"/>
</dbReference>
<name>A0A939IU60_9ALTE</name>
<evidence type="ECO:0000256" key="1">
    <source>
        <dbReference type="ARBA" id="ARBA00022630"/>
    </source>
</evidence>
<dbReference type="SUPFAM" id="SSF47203">
    <property type="entry name" value="Acyl-CoA dehydrogenase C-terminal domain-like"/>
    <property type="match status" value="1"/>
</dbReference>
<comment type="caution">
    <text evidence="4">The sequence shown here is derived from an EMBL/GenBank/DDBJ whole genome shotgun (WGS) entry which is preliminary data.</text>
</comment>
<keyword evidence="5" id="KW-1185">Reference proteome</keyword>
<dbReference type="RefSeq" id="WP_277603630.1">
    <property type="nucleotide sequence ID" value="NZ_JAFKCV010000423.1"/>
</dbReference>
<feature type="non-terminal residue" evidence="4">
    <location>
        <position position="1"/>
    </location>
</feature>
<dbReference type="GO" id="GO:0003995">
    <property type="term" value="F:acyl-CoA dehydrogenase activity"/>
    <property type="evidence" value="ECO:0007669"/>
    <property type="project" value="TreeGrafter"/>
</dbReference>
<dbReference type="InterPro" id="IPR009075">
    <property type="entry name" value="AcylCo_DH/oxidase_C"/>
</dbReference>
<reference evidence="4" key="1">
    <citation type="submission" date="2021-03" db="EMBL/GenBank/DDBJ databases">
        <title>novel species isolated from a fishpond in China.</title>
        <authorList>
            <person name="Lu H."/>
            <person name="Cai Z."/>
        </authorList>
    </citation>
    <scope>NUCLEOTIDE SEQUENCE</scope>
    <source>
        <strain evidence="4">JCM 30855</strain>
    </source>
</reference>
<dbReference type="EMBL" id="JAFKCV010000423">
    <property type="protein sequence ID" value="MBN7828136.1"/>
    <property type="molecule type" value="Genomic_DNA"/>
</dbReference>
<dbReference type="PANTHER" id="PTHR48083:SF33">
    <property type="entry name" value="ACYL-COENZYME A DEHYDROGENASE"/>
    <property type="match status" value="1"/>
</dbReference>
<evidence type="ECO:0000313" key="4">
    <source>
        <dbReference type="EMBL" id="MBN7828136.1"/>
    </source>
</evidence>
<organism evidence="4 5">
    <name type="scientific">Bowmanella dokdonensis</name>
    <dbReference type="NCBI Taxonomy" id="751969"/>
    <lineage>
        <taxon>Bacteria</taxon>
        <taxon>Pseudomonadati</taxon>
        <taxon>Pseudomonadota</taxon>
        <taxon>Gammaproteobacteria</taxon>
        <taxon>Alteromonadales</taxon>
        <taxon>Alteromonadaceae</taxon>
        <taxon>Bowmanella</taxon>
    </lineage>
</organism>
<feature type="domain" description="Acyl-CoA dehydrogenase/oxidase C-terminal" evidence="3">
    <location>
        <begin position="2"/>
        <end position="80"/>
    </location>
</feature>
<proteinExistence type="predicted"/>
<keyword evidence="1" id="KW-0285">Flavoprotein</keyword>
<protein>
    <submittedName>
        <fullName evidence="4">Acyl-CoA dehydrogenase</fullName>
    </submittedName>
</protein>
<dbReference type="Pfam" id="PF00441">
    <property type="entry name" value="Acyl-CoA_dh_1"/>
    <property type="match status" value="1"/>
</dbReference>
<dbReference type="Proteomes" id="UP000664654">
    <property type="component" value="Unassembled WGS sequence"/>
</dbReference>
<evidence type="ECO:0000256" key="2">
    <source>
        <dbReference type="ARBA" id="ARBA00023002"/>
    </source>
</evidence>
<evidence type="ECO:0000313" key="5">
    <source>
        <dbReference type="Proteomes" id="UP000664654"/>
    </source>
</evidence>